<protein>
    <recommendedName>
        <fullName evidence="1">SGNH hydrolase-type esterase domain-containing protein</fullName>
    </recommendedName>
</protein>
<evidence type="ECO:0000259" key="1">
    <source>
        <dbReference type="Pfam" id="PF13472"/>
    </source>
</evidence>
<sequence length="455" mass="47178">MSHLARLLMMIPHITSVAPSTVSYAADVFWTGFTGPISFSKDSSRVYFQVQLTLWSGYISGTEAKWTMTSDYGDYDGAVQVAIDGGVFTNAPRSGQEYTLFTGLTDGPHFVEIRIAPGLGEAAYMASTGTVLTVTGAPPLLITHPERVVVGTSSSTGIYSGSVLALSNGYNPPLQAPSNTVYGSNIGSVKMKGAFTKLIVTLNGSRKVGVSKNGGPPSFYSIADESGEPSRALVIPCDGSTSTYNVWDSGNFRTAGGVFAVAGDSTRLDIGTARRLDQYGDSITYGAGPGATSVDVETMSVAAKMGFVGSTNGISGQTIAGCKAMLDTVLAGRTVGGTDVAILAIGGNSVGGDGINATEQDDYNACIDKLLTKGYTKVFCRGILPLADSASNDLVIAANVTLKAVMDARADSRLVWVDTSTWTGYATQDGVHPTAAGYVTLAGYAYTAYTALLGL</sequence>
<proteinExistence type="predicted"/>
<dbReference type="Proteomes" id="UP000516415">
    <property type="component" value="Segment"/>
</dbReference>
<dbReference type="Pfam" id="PF13472">
    <property type="entry name" value="Lipase_GDSL_2"/>
    <property type="match status" value="1"/>
</dbReference>
<organism evidence="2 3">
    <name type="scientific">Pseudomonas phage phiK7A1</name>
    <dbReference type="NCBI Taxonomy" id="2759194"/>
    <lineage>
        <taxon>Viruses</taxon>
        <taxon>Duplodnaviria</taxon>
        <taxon>Heunggongvirae</taxon>
        <taxon>Uroviricota</taxon>
        <taxon>Caudoviricetes</taxon>
        <taxon>Vandenendeviridae</taxon>
        <taxon>Gorskivirinae</taxon>
        <taxon>Torinovirus</taxon>
        <taxon>Torinovirus K7A1</taxon>
    </lineage>
</organism>
<evidence type="ECO:0000313" key="2">
    <source>
        <dbReference type="EMBL" id="QNR53852.1"/>
    </source>
</evidence>
<gene>
    <name evidence="2" type="ORF">phiK7A1_064</name>
</gene>
<accession>A0A7H0XFR2</accession>
<dbReference type="EMBL" id="MT740307">
    <property type="protein sequence ID" value="QNR53852.1"/>
    <property type="molecule type" value="Genomic_DNA"/>
</dbReference>
<reference evidence="2 3" key="1">
    <citation type="submission" date="2020-07" db="EMBL/GenBank/DDBJ databases">
        <authorList>
            <person name="Martino G."/>
            <person name="Holtappels D."/>
            <person name="Wagemans J."/>
            <person name="Lavigne R."/>
            <person name="Turina M."/>
            <person name="Ciuffo M."/>
        </authorList>
    </citation>
    <scope>NUCLEOTIDE SEQUENCE [LARGE SCALE GENOMIC DNA]</scope>
</reference>
<name>A0A7H0XFR2_9CAUD</name>
<dbReference type="InterPro" id="IPR036514">
    <property type="entry name" value="SGNH_hydro_sf"/>
</dbReference>
<evidence type="ECO:0000313" key="3">
    <source>
        <dbReference type="Proteomes" id="UP000516415"/>
    </source>
</evidence>
<feature type="domain" description="SGNH hydrolase-type esterase" evidence="1">
    <location>
        <begin position="279"/>
        <end position="438"/>
    </location>
</feature>
<keyword evidence="3" id="KW-1185">Reference proteome</keyword>
<dbReference type="InterPro" id="IPR013830">
    <property type="entry name" value="SGNH_hydro"/>
</dbReference>
<dbReference type="SUPFAM" id="SSF52266">
    <property type="entry name" value="SGNH hydrolase"/>
    <property type="match status" value="1"/>
</dbReference>
<dbReference type="Gene3D" id="3.40.50.1110">
    <property type="entry name" value="SGNH hydrolase"/>
    <property type="match status" value="1"/>
</dbReference>
<dbReference type="Gene3D" id="2.60.120.260">
    <property type="entry name" value="Galactose-binding domain-like"/>
    <property type="match status" value="1"/>
</dbReference>